<feature type="compositionally biased region" description="Polar residues" evidence="1">
    <location>
        <begin position="306"/>
        <end position="319"/>
    </location>
</feature>
<evidence type="ECO:0000313" key="4">
    <source>
        <dbReference type="EMBL" id="PSN72109.1"/>
    </source>
</evidence>
<feature type="transmembrane region" description="Helical" evidence="2">
    <location>
        <begin position="39"/>
        <end position="60"/>
    </location>
</feature>
<reference evidence="4 5" key="1">
    <citation type="journal article" date="2018" name="Front. Microbiol.">
        <title>Genome-Wide Analysis of Corynespora cassiicola Leaf Fall Disease Putative Effectors.</title>
        <authorList>
            <person name="Lopez D."/>
            <person name="Ribeiro S."/>
            <person name="Label P."/>
            <person name="Fumanal B."/>
            <person name="Venisse J.S."/>
            <person name="Kohler A."/>
            <person name="de Oliveira R.R."/>
            <person name="Labutti K."/>
            <person name="Lipzen A."/>
            <person name="Lail K."/>
            <person name="Bauer D."/>
            <person name="Ohm R.A."/>
            <person name="Barry K.W."/>
            <person name="Spatafora J."/>
            <person name="Grigoriev I.V."/>
            <person name="Martin F.M."/>
            <person name="Pujade-Renaud V."/>
        </authorList>
    </citation>
    <scope>NUCLEOTIDE SEQUENCE [LARGE SCALE GENOMIC DNA]</scope>
    <source>
        <strain evidence="4 5">Philippines</strain>
    </source>
</reference>
<evidence type="ECO:0000256" key="2">
    <source>
        <dbReference type="SAM" id="Phobius"/>
    </source>
</evidence>
<feature type="compositionally biased region" description="Basic and acidic residues" evidence="1">
    <location>
        <begin position="362"/>
        <end position="373"/>
    </location>
</feature>
<evidence type="ECO:0000259" key="3">
    <source>
        <dbReference type="Pfam" id="PF24802"/>
    </source>
</evidence>
<sequence>MATINTRQAIILVFLCTAYYNFIELNVLVLNTFKRPKGLYFWSFLVSTWGIAFNATGYLLMHLKLTENAHLFATLILIGWCTMITGQSVVLYSRLHLVMHSKTKLRAVLIMIIVNALWLHIPVIVLVYGANSNNPKPYEKPYSIYEKIQLSVFFVQELIISGLYVWETTRLLKLERTLRNSGTVKVMNHLIFVNLLVILLDFTILGLEFANLFDIQTGWKPLVYSIKLKLEFSILNRLVELTRNARTGSAYSHSRTGPHTEGGMALGTLKGTTANKRSMAPNADQNTQYEVHVGSGKDDVDALKPQDSSVVKTTEFHISSHSRRRGSMVSQSESGKEILAESSATADSPAAGRESMSSSEIRFARYHENQPWQ</sequence>
<name>A0A2T2P397_CORCC</name>
<dbReference type="AlphaFoldDB" id="A0A2T2P397"/>
<proteinExistence type="predicted"/>
<gene>
    <name evidence="4" type="ORF">BS50DRAFT_243338</name>
</gene>
<organism evidence="4 5">
    <name type="scientific">Corynespora cassiicola Philippines</name>
    <dbReference type="NCBI Taxonomy" id="1448308"/>
    <lineage>
        <taxon>Eukaryota</taxon>
        <taxon>Fungi</taxon>
        <taxon>Dikarya</taxon>
        <taxon>Ascomycota</taxon>
        <taxon>Pezizomycotina</taxon>
        <taxon>Dothideomycetes</taxon>
        <taxon>Pleosporomycetidae</taxon>
        <taxon>Pleosporales</taxon>
        <taxon>Corynesporascaceae</taxon>
        <taxon>Corynespora</taxon>
    </lineage>
</organism>
<feature type="transmembrane region" description="Helical" evidence="2">
    <location>
        <begin position="186"/>
        <end position="207"/>
    </location>
</feature>
<keyword evidence="2" id="KW-0472">Membrane</keyword>
<feature type="transmembrane region" description="Helical" evidence="2">
    <location>
        <begin position="6"/>
        <end position="27"/>
    </location>
</feature>
<feature type="transmembrane region" description="Helical" evidence="2">
    <location>
        <begin position="72"/>
        <end position="95"/>
    </location>
</feature>
<feature type="region of interest" description="Disordered" evidence="1">
    <location>
        <begin position="297"/>
        <end position="373"/>
    </location>
</feature>
<feature type="transmembrane region" description="Helical" evidence="2">
    <location>
        <begin position="107"/>
        <end position="128"/>
    </location>
</feature>
<accession>A0A2T2P397</accession>
<dbReference type="PANTHER" id="PTHR37013">
    <property type="entry name" value="INTEGRAL MEMBRANE PROTEIN (AFU_ORTHOLOGUE AFUA_1G05950)-RELATED"/>
    <property type="match status" value="1"/>
</dbReference>
<protein>
    <recommendedName>
        <fullName evidence="3">DUF7703 domain-containing protein</fullName>
    </recommendedName>
</protein>
<evidence type="ECO:0000313" key="5">
    <source>
        <dbReference type="Proteomes" id="UP000240883"/>
    </source>
</evidence>
<feature type="domain" description="DUF7703" evidence="3">
    <location>
        <begin position="7"/>
        <end position="245"/>
    </location>
</feature>
<dbReference type="STRING" id="1448308.A0A2T2P397"/>
<dbReference type="InterPro" id="IPR056120">
    <property type="entry name" value="DUF7703"/>
</dbReference>
<dbReference type="EMBL" id="KZ678130">
    <property type="protein sequence ID" value="PSN72109.1"/>
    <property type="molecule type" value="Genomic_DNA"/>
</dbReference>
<dbReference type="Pfam" id="PF24802">
    <property type="entry name" value="DUF7703"/>
    <property type="match status" value="1"/>
</dbReference>
<dbReference type="OrthoDB" id="405906at2759"/>
<keyword evidence="5" id="KW-1185">Reference proteome</keyword>
<keyword evidence="2" id="KW-0812">Transmembrane</keyword>
<dbReference type="Proteomes" id="UP000240883">
    <property type="component" value="Unassembled WGS sequence"/>
</dbReference>
<evidence type="ECO:0000256" key="1">
    <source>
        <dbReference type="SAM" id="MobiDB-lite"/>
    </source>
</evidence>
<dbReference type="PANTHER" id="PTHR37013:SF3">
    <property type="entry name" value="INTEGRAL MEMBRANE PROTEIN (AFU_ORTHOLOGUE AFUA_1G05950)"/>
    <property type="match status" value="1"/>
</dbReference>
<keyword evidence="2" id="KW-1133">Transmembrane helix</keyword>
<feature type="transmembrane region" description="Helical" evidence="2">
    <location>
        <begin position="148"/>
        <end position="166"/>
    </location>
</feature>